<feature type="region of interest" description="Disordered" evidence="1">
    <location>
        <begin position="361"/>
        <end position="381"/>
    </location>
</feature>
<dbReference type="Proteomes" id="UP000605846">
    <property type="component" value="Unassembled WGS sequence"/>
</dbReference>
<protein>
    <recommendedName>
        <fullName evidence="4">F-box domain-containing protein</fullName>
    </recommendedName>
</protein>
<dbReference type="EMBL" id="JABAYA010000176">
    <property type="protein sequence ID" value="KAF7722798.1"/>
    <property type="molecule type" value="Genomic_DNA"/>
</dbReference>
<comment type="caution">
    <text evidence="2">The sequence shown here is derived from an EMBL/GenBank/DDBJ whole genome shotgun (WGS) entry which is preliminary data.</text>
</comment>
<dbReference type="SUPFAM" id="SSF52047">
    <property type="entry name" value="RNI-like"/>
    <property type="match status" value="2"/>
</dbReference>
<evidence type="ECO:0008006" key="4">
    <source>
        <dbReference type="Google" id="ProtNLM"/>
    </source>
</evidence>
<dbReference type="PANTHER" id="PTHR13318">
    <property type="entry name" value="PARTNER OF PAIRED, ISOFORM B-RELATED"/>
    <property type="match status" value="1"/>
</dbReference>
<name>A0A8H7BI09_9FUNG</name>
<sequence length="599" mass="68211">MPLDALPPELLLHIVWFLNDIRDKCQLSASCKLFHSLLSSHPWCWSPLNLSRYGDQTTNVVLLSILRNCSIPIVLPNEANNNTRPRSQPNRTIDRVNLSGCWCLTSDAIITLACTLPNLIELHLNRYGYTRIGNAVASIPFEQRDHLYQIRPSHNLSSLAMDLSKEPSLSLTLPESTLQKLLGRCSFLQTLSLQYQQLGTDVCKSFKELKHLRSLDISSCVVTQPALQYLLRGVARQLVSLKMLNIDLSNLTLLCLQQHGTNLRCLHLSCPEPHTLPSIGRVLDCLELEDFRLTRLRAGNIDPIIERLSPTLKRLDLSPKMDIYPKYPRSFPRLFRAYGGMAGRNEARAPVCLRFHTPPRSFESPTRNGNATRTTTNLAGNERPRLQPASYLYRTEHDLGLTDASLYRLRAFTDLVELRLCFPTITASALSLFFKSAPQLRIFELRMIARNENTGDPHRVEESEDYLQSIEYTHRLREIHLYSVWLSDNAVEHLSQIKTLKQITICNGGTIGERKPAFLRRWLLSLPLLETVRIGKMTLRWDLIDDIIQKLPLGNITLPCIQQANGGLTSSDVLTRTMTEGDITFHKRGNWEWYWGASS</sequence>
<organism evidence="2 3">
    <name type="scientific">Apophysomyces ossiformis</name>
    <dbReference type="NCBI Taxonomy" id="679940"/>
    <lineage>
        <taxon>Eukaryota</taxon>
        <taxon>Fungi</taxon>
        <taxon>Fungi incertae sedis</taxon>
        <taxon>Mucoromycota</taxon>
        <taxon>Mucoromycotina</taxon>
        <taxon>Mucoromycetes</taxon>
        <taxon>Mucorales</taxon>
        <taxon>Mucorineae</taxon>
        <taxon>Mucoraceae</taxon>
        <taxon>Apophysomyces</taxon>
    </lineage>
</organism>
<feature type="compositionally biased region" description="Low complexity" evidence="1">
    <location>
        <begin position="366"/>
        <end position="381"/>
    </location>
</feature>
<dbReference type="InterPro" id="IPR032675">
    <property type="entry name" value="LRR_dom_sf"/>
</dbReference>
<accession>A0A8H7BI09</accession>
<dbReference type="AlphaFoldDB" id="A0A8H7BI09"/>
<dbReference type="CDD" id="cd09917">
    <property type="entry name" value="F-box_SF"/>
    <property type="match status" value="1"/>
</dbReference>
<dbReference type="GO" id="GO:0031146">
    <property type="term" value="P:SCF-dependent proteasomal ubiquitin-dependent protein catabolic process"/>
    <property type="evidence" value="ECO:0007669"/>
    <property type="project" value="TreeGrafter"/>
</dbReference>
<dbReference type="SUPFAM" id="SSF81383">
    <property type="entry name" value="F-box domain"/>
    <property type="match status" value="1"/>
</dbReference>
<evidence type="ECO:0000313" key="3">
    <source>
        <dbReference type="Proteomes" id="UP000605846"/>
    </source>
</evidence>
<dbReference type="OrthoDB" id="3219396at2759"/>
<keyword evidence="3" id="KW-1185">Reference proteome</keyword>
<evidence type="ECO:0000313" key="2">
    <source>
        <dbReference type="EMBL" id="KAF7722798.1"/>
    </source>
</evidence>
<reference evidence="2" key="1">
    <citation type="submission" date="2020-01" db="EMBL/GenBank/DDBJ databases">
        <title>Genome Sequencing of Three Apophysomyces-Like Fungal Strains Confirms a Novel Fungal Genus in the Mucoromycota with divergent Burkholderia-like Endosymbiotic Bacteria.</title>
        <authorList>
            <person name="Stajich J.E."/>
            <person name="Macias A.M."/>
            <person name="Carter-House D."/>
            <person name="Lovett B."/>
            <person name="Kasson L.R."/>
            <person name="Berry K."/>
            <person name="Grigoriev I."/>
            <person name="Chang Y."/>
            <person name="Spatafora J."/>
            <person name="Kasson M.T."/>
        </authorList>
    </citation>
    <scope>NUCLEOTIDE SEQUENCE</scope>
    <source>
        <strain evidence="2">NRRL A-21654</strain>
    </source>
</reference>
<dbReference type="InterPro" id="IPR036047">
    <property type="entry name" value="F-box-like_dom_sf"/>
</dbReference>
<proteinExistence type="predicted"/>
<dbReference type="GO" id="GO:0019005">
    <property type="term" value="C:SCF ubiquitin ligase complex"/>
    <property type="evidence" value="ECO:0007669"/>
    <property type="project" value="TreeGrafter"/>
</dbReference>
<evidence type="ECO:0000256" key="1">
    <source>
        <dbReference type="SAM" id="MobiDB-lite"/>
    </source>
</evidence>
<dbReference type="Gene3D" id="3.80.10.10">
    <property type="entry name" value="Ribonuclease Inhibitor"/>
    <property type="match status" value="3"/>
</dbReference>
<gene>
    <name evidence="2" type="ORF">EC973_002682</name>
</gene>